<protein>
    <submittedName>
        <fullName evidence="1">Transcriptional regulator</fullName>
    </submittedName>
</protein>
<keyword evidence="2" id="KW-1185">Reference proteome</keyword>
<reference evidence="1 2" key="1">
    <citation type="submission" date="2017-05" db="EMBL/GenBank/DDBJ databases">
        <title>Thiocyanate degradation by Thiohalobacter thiocyanaticus FOKN1.</title>
        <authorList>
            <person name="Oshiki M."/>
            <person name="Fukushima T."/>
            <person name="Kawano S."/>
            <person name="Nakagawa J."/>
        </authorList>
    </citation>
    <scope>NUCLEOTIDE SEQUENCE [LARGE SCALE GENOMIC DNA]</scope>
    <source>
        <strain evidence="1 2">FOKN1</strain>
    </source>
</reference>
<dbReference type="EMBL" id="AP018052">
    <property type="protein sequence ID" value="BAZ95319.1"/>
    <property type="molecule type" value="Genomic_DNA"/>
</dbReference>
<sequence>MPHETDAITGVLLDETGELGLAELCQACQLHADHVIRMVEEGLLVPRGRSPAQWRFPDVSLHRALLALRLEQDLDVNLAGSALVIELLEQLRQANQRIALLERQLDW</sequence>
<dbReference type="Proteomes" id="UP000218765">
    <property type="component" value="Chromosome"/>
</dbReference>
<dbReference type="AlphaFoldDB" id="A0A1Z4VUL1"/>
<proteinExistence type="predicted"/>
<evidence type="ECO:0000313" key="1">
    <source>
        <dbReference type="EMBL" id="BAZ95319.1"/>
    </source>
</evidence>
<dbReference type="Pfam" id="PF13591">
    <property type="entry name" value="MerR_2"/>
    <property type="match status" value="1"/>
</dbReference>
<evidence type="ECO:0000313" key="2">
    <source>
        <dbReference type="Proteomes" id="UP000218765"/>
    </source>
</evidence>
<gene>
    <name evidence="1" type="ORF">FOKN1_2962</name>
</gene>
<accession>A0A1Z4VUL1</accession>
<dbReference type="OrthoDB" id="5773077at2"/>
<dbReference type="Gene3D" id="1.10.1660.10">
    <property type="match status" value="1"/>
</dbReference>
<organism evidence="1 2">
    <name type="scientific">Thiohalobacter thiocyanaticus</name>
    <dbReference type="NCBI Taxonomy" id="585455"/>
    <lineage>
        <taxon>Bacteria</taxon>
        <taxon>Pseudomonadati</taxon>
        <taxon>Pseudomonadota</taxon>
        <taxon>Gammaproteobacteria</taxon>
        <taxon>Thiohalobacterales</taxon>
        <taxon>Thiohalobacteraceae</taxon>
        <taxon>Thiohalobacter</taxon>
    </lineage>
</organism>
<dbReference type="RefSeq" id="WP_096367318.1">
    <property type="nucleotide sequence ID" value="NZ_AP018052.1"/>
</dbReference>
<name>A0A1Z4VUL1_9GAMM</name>
<dbReference type="KEGG" id="ttc:FOKN1_2962"/>